<dbReference type="InterPro" id="IPR011049">
    <property type="entry name" value="Serralysin-like_metalloprot_C"/>
</dbReference>
<comment type="caution">
    <text evidence="1">The sequence shown here is derived from an EMBL/GenBank/DDBJ whole genome shotgun (WGS) entry which is preliminary data.</text>
</comment>
<evidence type="ECO:0000313" key="2">
    <source>
        <dbReference type="Proteomes" id="UP001597474"/>
    </source>
</evidence>
<accession>A0ABW5U2U4</accession>
<gene>
    <name evidence="1" type="ORF">ACFSUD_11215</name>
</gene>
<dbReference type="Proteomes" id="UP001597474">
    <property type="component" value="Unassembled WGS sequence"/>
</dbReference>
<dbReference type="EMBL" id="JBHUMP010000008">
    <property type="protein sequence ID" value="MFD2740143.1"/>
    <property type="molecule type" value="Genomic_DNA"/>
</dbReference>
<feature type="non-terminal residue" evidence="1">
    <location>
        <position position="1"/>
    </location>
</feature>
<dbReference type="RefSeq" id="WP_386374415.1">
    <property type="nucleotide sequence ID" value="NZ_JBHUMP010000008.1"/>
</dbReference>
<sequence length="219" mass="23043">YRASDLVGDRDNIEDFSIAEGDKVDLSEVASFYGWTAGELMDRLSFRDTSGGDLQLKIDLPSGTTSFALVRNMDANSFLAAGSIILDSGPPPGRLFLGSTGDDVLTGGAGNDLLEGDEGIDTLDGLAGSDTFIFARGALDGATDVINGFDASSEGDRVDISFLTTGYGWSEAEARSYTSLTEHAEGVYLSIDAPEFQSTLADFRGISAAGITFDDIVFV</sequence>
<name>A0ABW5U2U4_9RHOB</name>
<dbReference type="InterPro" id="IPR019960">
    <property type="entry name" value="T1SS_VCA0849"/>
</dbReference>
<proteinExistence type="predicted"/>
<reference evidence="2" key="1">
    <citation type="journal article" date="2019" name="Int. J. Syst. Evol. Microbiol.">
        <title>The Global Catalogue of Microorganisms (GCM) 10K type strain sequencing project: providing services to taxonomists for standard genome sequencing and annotation.</title>
        <authorList>
            <consortium name="The Broad Institute Genomics Platform"/>
            <consortium name="The Broad Institute Genome Sequencing Center for Infectious Disease"/>
            <person name="Wu L."/>
            <person name="Ma J."/>
        </authorList>
    </citation>
    <scope>NUCLEOTIDE SEQUENCE [LARGE SCALE GENOMIC DNA]</scope>
    <source>
        <strain evidence="2">TISTR 2562</strain>
    </source>
</reference>
<keyword evidence="2" id="KW-1185">Reference proteome</keyword>
<dbReference type="SUPFAM" id="SSF51120">
    <property type="entry name" value="beta-Roll"/>
    <property type="match status" value="1"/>
</dbReference>
<dbReference type="InterPro" id="IPR001343">
    <property type="entry name" value="Hemolysn_Ca-bd"/>
</dbReference>
<dbReference type="PRINTS" id="PR00313">
    <property type="entry name" value="CABNDNGRPT"/>
</dbReference>
<protein>
    <submittedName>
        <fullName evidence="1">Type I secretion C-terminal target domain-containing protein</fullName>
    </submittedName>
</protein>
<dbReference type="NCBIfam" id="TIGR03661">
    <property type="entry name" value="T1SS_VCA0849"/>
    <property type="match status" value="1"/>
</dbReference>
<organism evidence="1 2">
    <name type="scientific">Sulfitobacter aestuarii</name>
    <dbReference type="NCBI Taxonomy" id="2161676"/>
    <lineage>
        <taxon>Bacteria</taxon>
        <taxon>Pseudomonadati</taxon>
        <taxon>Pseudomonadota</taxon>
        <taxon>Alphaproteobacteria</taxon>
        <taxon>Rhodobacterales</taxon>
        <taxon>Roseobacteraceae</taxon>
        <taxon>Sulfitobacter</taxon>
    </lineage>
</organism>
<dbReference type="Pfam" id="PF00353">
    <property type="entry name" value="HemolysinCabind"/>
    <property type="match status" value="1"/>
</dbReference>
<evidence type="ECO:0000313" key="1">
    <source>
        <dbReference type="EMBL" id="MFD2740143.1"/>
    </source>
</evidence>
<dbReference type="Gene3D" id="2.150.10.10">
    <property type="entry name" value="Serralysin-like metalloprotease, C-terminal"/>
    <property type="match status" value="1"/>
</dbReference>